<dbReference type="AlphaFoldDB" id="D5CT69"/>
<dbReference type="eggNOG" id="ENOG5033FQK">
    <property type="taxonomic scope" value="Bacteria"/>
</dbReference>
<dbReference type="KEGG" id="slt:Slit_1926"/>
<dbReference type="STRING" id="580332.Slit_1926"/>
<sequence length="123" mass="14443">MKKIAYFRVYPSWVHSELLNWARWCWLGEYPHPAPPICKGIERFYRRVSEEGSSDNVRSIQPIAERAVIVQEVWETLPHGPKLALRAEYPQRHQPRPQMSVSEYKAHLSNAVYKVMVQLEGKL</sequence>
<keyword evidence="2" id="KW-1185">Reference proteome</keyword>
<dbReference type="HOGENOM" id="CLU_2013716_0_0_4"/>
<evidence type="ECO:0000313" key="2">
    <source>
        <dbReference type="Proteomes" id="UP000001625"/>
    </source>
</evidence>
<dbReference type="EMBL" id="CP001965">
    <property type="protein sequence ID" value="ADE12155.1"/>
    <property type="molecule type" value="Genomic_DNA"/>
</dbReference>
<organism evidence="1 2">
    <name type="scientific">Sideroxydans lithotrophicus (strain ES-1)</name>
    <dbReference type="NCBI Taxonomy" id="580332"/>
    <lineage>
        <taxon>Bacteria</taxon>
        <taxon>Pseudomonadati</taxon>
        <taxon>Pseudomonadota</taxon>
        <taxon>Betaproteobacteria</taxon>
        <taxon>Nitrosomonadales</taxon>
        <taxon>Gallionellaceae</taxon>
        <taxon>Sideroxydans</taxon>
    </lineage>
</organism>
<name>D5CT69_SIDLE</name>
<accession>D5CT69</accession>
<protein>
    <submittedName>
        <fullName evidence="1">Uncharacterized protein</fullName>
    </submittedName>
</protein>
<dbReference type="OrthoDB" id="9133916at2"/>
<evidence type="ECO:0000313" key="1">
    <source>
        <dbReference type="EMBL" id="ADE12155.1"/>
    </source>
</evidence>
<proteinExistence type="predicted"/>
<gene>
    <name evidence="1" type="ordered locus">Slit_1926</name>
</gene>
<dbReference type="Proteomes" id="UP000001625">
    <property type="component" value="Chromosome"/>
</dbReference>
<dbReference type="RefSeq" id="WP_013030053.1">
    <property type="nucleotide sequence ID" value="NC_013959.1"/>
</dbReference>
<reference evidence="1 2" key="1">
    <citation type="submission" date="2010-03" db="EMBL/GenBank/DDBJ databases">
        <title>Complete sequence of Sideroxydans lithotrophicus ES-1.</title>
        <authorList>
            <consortium name="US DOE Joint Genome Institute"/>
            <person name="Lucas S."/>
            <person name="Copeland A."/>
            <person name="Lapidus A."/>
            <person name="Cheng J.-F."/>
            <person name="Bruce D."/>
            <person name="Goodwin L."/>
            <person name="Pitluck S."/>
            <person name="Munk A.C."/>
            <person name="Detter J.C."/>
            <person name="Han C."/>
            <person name="Tapia R."/>
            <person name="Larimer F."/>
            <person name="Land M."/>
            <person name="Hauser L."/>
            <person name="Kyrpides N."/>
            <person name="Ivanova N."/>
            <person name="Emerson D."/>
            <person name="Woyke T."/>
        </authorList>
    </citation>
    <scope>NUCLEOTIDE SEQUENCE [LARGE SCALE GENOMIC DNA]</scope>
    <source>
        <strain evidence="1 2">ES-1</strain>
    </source>
</reference>